<dbReference type="EMBL" id="FNIT01000002">
    <property type="protein sequence ID" value="SDN85264.1"/>
    <property type="molecule type" value="Genomic_DNA"/>
</dbReference>
<reference evidence="2 3" key="1">
    <citation type="submission" date="2016-10" db="EMBL/GenBank/DDBJ databases">
        <authorList>
            <person name="de Groot N.N."/>
        </authorList>
    </citation>
    <scope>NUCLEOTIDE SEQUENCE [LARGE SCALE GENOMIC DNA]</scope>
    <source>
        <strain evidence="3">L7-484,KACC 16230,DSM 25025</strain>
    </source>
</reference>
<dbReference type="AlphaFoldDB" id="A0A1H0ES84"/>
<feature type="compositionally biased region" description="Polar residues" evidence="1">
    <location>
        <begin position="271"/>
        <end position="281"/>
    </location>
</feature>
<feature type="region of interest" description="Disordered" evidence="1">
    <location>
        <begin position="271"/>
        <end position="290"/>
    </location>
</feature>
<proteinExistence type="predicted"/>
<dbReference type="STRING" id="1166073.SAMN05192530_102196"/>
<feature type="compositionally biased region" description="Basic and acidic residues" evidence="1">
    <location>
        <begin position="120"/>
        <end position="134"/>
    </location>
</feature>
<gene>
    <name evidence="2" type="ORF">SAMN05192530_102196</name>
</gene>
<evidence type="ECO:0000313" key="2">
    <source>
        <dbReference type="EMBL" id="SDN85264.1"/>
    </source>
</evidence>
<evidence type="ECO:0000256" key="1">
    <source>
        <dbReference type="SAM" id="MobiDB-lite"/>
    </source>
</evidence>
<name>A0A1H0ES84_9HYPH</name>
<accession>A0A1H0ES84</accession>
<protein>
    <submittedName>
        <fullName evidence="2">Uncharacterized protein</fullName>
    </submittedName>
</protein>
<feature type="region of interest" description="Disordered" evidence="1">
    <location>
        <begin position="120"/>
        <end position="140"/>
    </location>
</feature>
<evidence type="ECO:0000313" key="3">
    <source>
        <dbReference type="Proteomes" id="UP000198793"/>
    </source>
</evidence>
<keyword evidence="3" id="KW-1185">Reference proteome</keyword>
<feature type="region of interest" description="Disordered" evidence="1">
    <location>
        <begin position="318"/>
        <end position="337"/>
    </location>
</feature>
<organism evidence="2 3">
    <name type="scientific">Aureimonas jatrophae</name>
    <dbReference type="NCBI Taxonomy" id="1166073"/>
    <lineage>
        <taxon>Bacteria</taxon>
        <taxon>Pseudomonadati</taxon>
        <taxon>Pseudomonadota</taxon>
        <taxon>Alphaproteobacteria</taxon>
        <taxon>Hyphomicrobiales</taxon>
        <taxon>Aurantimonadaceae</taxon>
        <taxon>Aureimonas</taxon>
    </lineage>
</organism>
<sequence length="337" mass="34559">MSSISSVTTALPPYLRGAETTAPIANARTGDSAASALPDATSIADLFSSLGLSGMRAPGSAGASSIAIAEVMLALDRTMGEARGRRAVLQAAAAGVAAGAFNPLLFFQRVEETRLTVTARETEKGTKETRRGELQGDADTLDGQIASQTQAVEDAEQALASAGSDEAKATARTALNAARTTLGTLQGARSEITGQISAIDGEIAALATEIHSLRQSIATDLAAGDQLVALSQLVAIAITSVGRNQANARDIDAAGEALRLDALFAAVLETAETSNEPSEGTQADRDGEAAAQKRTEVLAAALRNAIVDLLTALSDIDPDAIAHPPEQTGRSRLRFEA</sequence>
<dbReference type="Proteomes" id="UP000198793">
    <property type="component" value="Unassembled WGS sequence"/>
</dbReference>